<dbReference type="Gene3D" id="3.40.220.10">
    <property type="entry name" value="Leucine Aminopeptidase, subunit E, domain 1"/>
    <property type="match status" value="1"/>
</dbReference>
<evidence type="ECO:0000256" key="2">
    <source>
        <dbReference type="ARBA" id="ARBA00022676"/>
    </source>
</evidence>
<dbReference type="InterPro" id="IPR057044">
    <property type="entry name" value="PARP14_KH_1"/>
</dbReference>
<feature type="compositionally biased region" description="Polar residues" evidence="6">
    <location>
        <begin position="822"/>
        <end position="834"/>
    </location>
</feature>
<dbReference type="PANTHER" id="PTHR14453:SF67">
    <property type="entry name" value="POLY [ADP-RIBOSE] POLYMERASE"/>
    <property type="match status" value="1"/>
</dbReference>
<dbReference type="GO" id="GO:0005634">
    <property type="term" value="C:nucleus"/>
    <property type="evidence" value="ECO:0007669"/>
    <property type="project" value="UniProtKB-SubCell"/>
</dbReference>
<feature type="compositionally biased region" description="Low complexity" evidence="6">
    <location>
        <begin position="801"/>
        <end position="810"/>
    </location>
</feature>
<evidence type="ECO:0000256" key="5">
    <source>
        <dbReference type="ARBA" id="ARBA00023242"/>
    </source>
</evidence>
<accession>A0AAE0W2R5</accession>
<proteinExistence type="predicted"/>
<feature type="compositionally biased region" description="Basic and acidic residues" evidence="6">
    <location>
        <begin position="249"/>
        <end position="264"/>
    </location>
</feature>
<dbReference type="GO" id="GO:0016757">
    <property type="term" value="F:glycosyltransferase activity"/>
    <property type="evidence" value="ECO:0007669"/>
    <property type="project" value="UniProtKB-KW"/>
</dbReference>
<keyword evidence="4" id="KW-0520">NAD</keyword>
<dbReference type="InterPro" id="IPR043472">
    <property type="entry name" value="Macro_dom-like"/>
</dbReference>
<dbReference type="PANTHER" id="PTHR14453">
    <property type="entry name" value="PARP/ZINC FINGER CCCH TYPE DOMAIN CONTAINING PROTEIN"/>
    <property type="match status" value="1"/>
</dbReference>
<evidence type="ECO:0000313" key="9">
    <source>
        <dbReference type="Proteomes" id="UP001195483"/>
    </source>
</evidence>
<dbReference type="Pfam" id="PF23084">
    <property type="entry name" value="KH_PARP14_1"/>
    <property type="match status" value="1"/>
</dbReference>
<evidence type="ECO:0000256" key="6">
    <source>
        <dbReference type="SAM" id="MobiDB-lite"/>
    </source>
</evidence>
<comment type="caution">
    <text evidence="8">The sequence shown here is derived from an EMBL/GenBank/DDBJ whole genome shotgun (WGS) entry which is preliminary data.</text>
</comment>
<protein>
    <recommendedName>
        <fullName evidence="7">Macro domain-containing protein</fullName>
    </recommendedName>
</protein>
<name>A0AAE0W2R5_9BIVA</name>
<feature type="region of interest" description="Disordered" evidence="6">
    <location>
        <begin position="1"/>
        <end position="55"/>
    </location>
</feature>
<dbReference type="PROSITE" id="PS51154">
    <property type="entry name" value="MACRO"/>
    <property type="match status" value="1"/>
</dbReference>
<dbReference type="GO" id="GO:0005737">
    <property type="term" value="C:cytoplasm"/>
    <property type="evidence" value="ECO:0007669"/>
    <property type="project" value="TreeGrafter"/>
</dbReference>
<gene>
    <name evidence="8" type="ORF">CHS0354_013664</name>
</gene>
<dbReference type="InterPro" id="IPR052056">
    <property type="entry name" value="Mono-ARTD/PARP"/>
</dbReference>
<evidence type="ECO:0000256" key="1">
    <source>
        <dbReference type="ARBA" id="ARBA00004123"/>
    </source>
</evidence>
<dbReference type="SMART" id="SM00506">
    <property type="entry name" value="A1pp"/>
    <property type="match status" value="1"/>
</dbReference>
<feature type="compositionally biased region" description="Low complexity" evidence="6">
    <location>
        <begin position="18"/>
        <end position="28"/>
    </location>
</feature>
<reference evidence="8" key="1">
    <citation type="journal article" date="2021" name="Genome Biol. Evol.">
        <title>A High-Quality Reference Genome for a Parasitic Bivalve with Doubly Uniparental Inheritance (Bivalvia: Unionida).</title>
        <authorList>
            <person name="Smith C.H."/>
        </authorList>
    </citation>
    <scope>NUCLEOTIDE SEQUENCE</scope>
    <source>
        <strain evidence="8">CHS0354</strain>
    </source>
</reference>
<evidence type="ECO:0000256" key="4">
    <source>
        <dbReference type="ARBA" id="ARBA00023027"/>
    </source>
</evidence>
<organism evidence="8 9">
    <name type="scientific">Potamilus streckersoni</name>
    <dbReference type="NCBI Taxonomy" id="2493646"/>
    <lineage>
        <taxon>Eukaryota</taxon>
        <taxon>Metazoa</taxon>
        <taxon>Spiralia</taxon>
        <taxon>Lophotrochozoa</taxon>
        <taxon>Mollusca</taxon>
        <taxon>Bivalvia</taxon>
        <taxon>Autobranchia</taxon>
        <taxon>Heteroconchia</taxon>
        <taxon>Palaeoheterodonta</taxon>
        <taxon>Unionida</taxon>
        <taxon>Unionoidea</taxon>
        <taxon>Unionidae</taxon>
        <taxon>Ambleminae</taxon>
        <taxon>Lampsilini</taxon>
        <taxon>Potamilus</taxon>
    </lineage>
</organism>
<dbReference type="SUPFAM" id="SSF52949">
    <property type="entry name" value="Macro domain-like"/>
    <property type="match status" value="1"/>
</dbReference>
<keyword evidence="9" id="KW-1185">Reference proteome</keyword>
<keyword evidence="5" id="KW-0539">Nucleus</keyword>
<dbReference type="AlphaFoldDB" id="A0AAE0W2R5"/>
<dbReference type="Pfam" id="PF01661">
    <property type="entry name" value="Macro"/>
    <property type="match status" value="1"/>
</dbReference>
<dbReference type="EMBL" id="JAEAOA010000831">
    <property type="protein sequence ID" value="KAK3598155.1"/>
    <property type="molecule type" value="Genomic_DNA"/>
</dbReference>
<feature type="region of interest" description="Disordered" evidence="6">
    <location>
        <begin position="232"/>
        <end position="269"/>
    </location>
</feature>
<evidence type="ECO:0000259" key="7">
    <source>
        <dbReference type="PROSITE" id="PS51154"/>
    </source>
</evidence>
<evidence type="ECO:0000313" key="8">
    <source>
        <dbReference type="EMBL" id="KAK3598155.1"/>
    </source>
</evidence>
<reference evidence="8" key="3">
    <citation type="submission" date="2023-05" db="EMBL/GenBank/DDBJ databases">
        <authorList>
            <person name="Smith C.H."/>
        </authorList>
    </citation>
    <scope>NUCLEOTIDE SEQUENCE</scope>
    <source>
        <strain evidence="8">CHS0354</strain>
        <tissue evidence="8">Mantle</tissue>
    </source>
</reference>
<sequence length="1082" mass="122682">MDTDLPSKWMIQPISGLPEQQAPTSSQPTSPPPQLLFRDSMTPSKPSDGFQPHQRDFSLLEMPRNITGHRLSSLETGQSEEDGGYVKMTRKPQSYFNIGCFEESKMTDGHESVTVEQDPLMKNIYPILPKVPYKKNINDLDKMNPHESQRISHDSRFPENEGFKCEIQEASSNDKMDPTESYINTSSHKTEDDADRFCSLNSEGYVRIKELDHSDVILAGVYRETKQNFKPLTPRPFNSAEFPLPPTPEVEKRPFSEGDVDNKQKKGQPNECFGSRVTLRFVHQRLSQFESNYSKGCFQALLLTEVFPMLTQEAEDTVSKLKLPDPVELKDLNPQILKFLMKNKKHKQLFEKNLSDVYGVASWPSSLEDCVIIQCTVKMEDKNASPFLTDWCKKVMDKVDTFTASIEVAEFNMIQIAWPRVLKELGAVHVDNPEDVGVFIEQDKYSITLVGPRGIMENLKESVLDTIAMVIAEINHERQRIKETKQMQTYAILLLEESHFKQDIKKMYPGLQFDLNLKEKIVTFVGQADIVQKAVVQMHGKLQSFVSRSMQMSKPVRDLLFGKEITEYIKQKMKSQKVIGVWDVVCKEEVRMFAWDEREVQKAIQLVRDCLVEQEMTLDDAMAENVKGQQWLQLVEKIQEKHKHKVAIETSKRSILVVAKDDIFQDIFSKIKDYLKEHSVKEFVLTLNLVKMKYIKRYKMEDIKALEKKFESLNVKLSIIDYGDQQGIKIKGRMDGCNTLETALTDMAINVITKEHAMVSKDGLKELFQCSRGREELSLIEGRWKCLIELKNSGTSVSIQAEGASGGYSSESEDDADKSNELSDMQPSSDSSATSIDACGIKVSFIRGELALQRVDVIVNSTNQKLDLRIGAISKSIIKYGGDTIQRECLQHYPNGISPGQVVVTGGGNLSCMNVYHGCLRAYDGGKGKSLKLMKTFVKNCLKQADKTGFHSMAFPALGTGNLRFPADEVGKLILQCIQNFGKKRPKTSLKDIALVVFPSDITNIKAVNLKTQPSHMYMKVVRLKTQPSHVFIKAVRLKTQPSHVFIKAVRLKTQPSHVFIKAVRLKTQPSHVFIKAVRLKT</sequence>
<keyword evidence="3" id="KW-0808">Transferase</keyword>
<dbReference type="InterPro" id="IPR002589">
    <property type="entry name" value="Macro_dom"/>
</dbReference>
<reference evidence="8" key="2">
    <citation type="journal article" date="2021" name="Genome Biol. Evol.">
        <title>Developing a high-quality reference genome for a parasitic bivalve with doubly uniparental inheritance (Bivalvia: Unionida).</title>
        <authorList>
            <person name="Smith C.H."/>
        </authorList>
    </citation>
    <scope>NUCLEOTIDE SEQUENCE</scope>
    <source>
        <strain evidence="8">CHS0354</strain>
        <tissue evidence="8">Mantle</tissue>
    </source>
</reference>
<evidence type="ECO:0000256" key="3">
    <source>
        <dbReference type="ARBA" id="ARBA00022679"/>
    </source>
</evidence>
<dbReference type="GO" id="GO:0003714">
    <property type="term" value="F:transcription corepressor activity"/>
    <property type="evidence" value="ECO:0007669"/>
    <property type="project" value="TreeGrafter"/>
</dbReference>
<dbReference type="Proteomes" id="UP001195483">
    <property type="component" value="Unassembled WGS sequence"/>
</dbReference>
<feature type="domain" description="Macro" evidence="7">
    <location>
        <begin position="830"/>
        <end position="1014"/>
    </location>
</feature>
<feature type="region of interest" description="Disordered" evidence="6">
    <location>
        <begin position="800"/>
        <end position="834"/>
    </location>
</feature>
<keyword evidence="2" id="KW-0328">Glycosyltransferase</keyword>
<comment type="subcellular location">
    <subcellularLocation>
        <location evidence="1">Nucleus</location>
    </subcellularLocation>
</comment>
<dbReference type="GO" id="GO:0010629">
    <property type="term" value="P:negative regulation of gene expression"/>
    <property type="evidence" value="ECO:0007669"/>
    <property type="project" value="TreeGrafter"/>
</dbReference>